<reference evidence="1 2" key="1">
    <citation type="journal article" date="2019" name="Sci. Rep.">
        <title>Orb-weaving spider Araneus ventricosus genome elucidates the spidroin gene catalogue.</title>
        <authorList>
            <person name="Kono N."/>
            <person name="Nakamura H."/>
            <person name="Ohtoshi R."/>
            <person name="Moran D.A.P."/>
            <person name="Shinohara A."/>
            <person name="Yoshida Y."/>
            <person name="Fujiwara M."/>
            <person name="Mori M."/>
            <person name="Tomita M."/>
            <person name="Arakawa K."/>
        </authorList>
    </citation>
    <scope>NUCLEOTIDE SEQUENCE [LARGE SCALE GENOMIC DNA]</scope>
</reference>
<sequence length="110" mass="12730">MEEVQLSHKCPSLCLTILSAKRYLSAEVQYRLLRSISICGGGHVRYLRTIRISFADLWNQIKRRADSAWPHKVVCQRCSTICSFGRAFVPRSAASRPWRCKNNYQDIQVK</sequence>
<comment type="caution">
    <text evidence="1">The sequence shown here is derived from an EMBL/GenBank/DDBJ whole genome shotgun (WGS) entry which is preliminary data.</text>
</comment>
<gene>
    <name evidence="1" type="ORF">AVEN_253900_1</name>
</gene>
<protein>
    <submittedName>
        <fullName evidence="1">Uncharacterized protein</fullName>
    </submittedName>
</protein>
<dbReference type="Proteomes" id="UP000499080">
    <property type="component" value="Unassembled WGS sequence"/>
</dbReference>
<keyword evidence="2" id="KW-1185">Reference proteome</keyword>
<organism evidence="1 2">
    <name type="scientific">Araneus ventricosus</name>
    <name type="common">Orbweaver spider</name>
    <name type="synonym">Epeira ventricosa</name>
    <dbReference type="NCBI Taxonomy" id="182803"/>
    <lineage>
        <taxon>Eukaryota</taxon>
        <taxon>Metazoa</taxon>
        <taxon>Ecdysozoa</taxon>
        <taxon>Arthropoda</taxon>
        <taxon>Chelicerata</taxon>
        <taxon>Arachnida</taxon>
        <taxon>Araneae</taxon>
        <taxon>Araneomorphae</taxon>
        <taxon>Entelegynae</taxon>
        <taxon>Araneoidea</taxon>
        <taxon>Araneidae</taxon>
        <taxon>Araneus</taxon>
    </lineage>
</organism>
<dbReference type="EMBL" id="BGPR01006401">
    <property type="protein sequence ID" value="GBN18662.1"/>
    <property type="molecule type" value="Genomic_DNA"/>
</dbReference>
<evidence type="ECO:0000313" key="1">
    <source>
        <dbReference type="EMBL" id="GBN18662.1"/>
    </source>
</evidence>
<proteinExistence type="predicted"/>
<accession>A0A4Y2LVY2</accession>
<dbReference type="AlphaFoldDB" id="A0A4Y2LVY2"/>
<name>A0A4Y2LVY2_ARAVE</name>
<evidence type="ECO:0000313" key="2">
    <source>
        <dbReference type="Proteomes" id="UP000499080"/>
    </source>
</evidence>